<dbReference type="KEGG" id="tmar:MARIT_1738"/>
<gene>
    <name evidence="1" type="ORF">MARIT_1738</name>
</gene>
<name>A0A2H1E9U1_9FLAO</name>
<dbReference type="GeneID" id="47723244"/>
<accession>A0A2H1E9U1</accession>
<dbReference type="EMBL" id="LT634361">
    <property type="protein sequence ID" value="SFZ82754.1"/>
    <property type="molecule type" value="Genomic_DNA"/>
</dbReference>
<evidence type="ECO:0000313" key="2">
    <source>
        <dbReference type="Proteomes" id="UP000231564"/>
    </source>
</evidence>
<evidence type="ECO:0000313" key="1">
    <source>
        <dbReference type="EMBL" id="SFZ82754.1"/>
    </source>
</evidence>
<dbReference type="Proteomes" id="UP000231564">
    <property type="component" value="Chromosome MARIT"/>
</dbReference>
<organism evidence="1 2">
    <name type="scientific">Tenacibaculum maritimum NCIMB 2154</name>
    <dbReference type="NCBI Taxonomy" id="1349785"/>
    <lineage>
        <taxon>Bacteria</taxon>
        <taxon>Pseudomonadati</taxon>
        <taxon>Bacteroidota</taxon>
        <taxon>Flavobacteriia</taxon>
        <taxon>Flavobacteriales</taxon>
        <taxon>Flavobacteriaceae</taxon>
        <taxon>Tenacibaculum</taxon>
    </lineage>
</organism>
<dbReference type="RefSeq" id="WP_024740551.1">
    <property type="nucleotide sequence ID" value="NZ_BAUG01000008.1"/>
</dbReference>
<protein>
    <recommendedName>
        <fullName evidence="3">DUF4252 domain-containing protein</fullName>
    </recommendedName>
</protein>
<evidence type="ECO:0008006" key="3">
    <source>
        <dbReference type="Google" id="ProtNLM"/>
    </source>
</evidence>
<dbReference type="InterPro" id="IPR025348">
    <property type="entry name" value="DUF4252"/>
</dbReference>
<dbReference type="OrthoDB" id="705638at2"/>
<dbReference type="Pfam" id="PF14060">
    <property type="entry name" value="DUF4252"/>
    <property type="match status" value="1"/>
</dbReference>
<dbReference type="AlphaFoldDB" id="A0A2H1E9U1"/>
<keyword evidence="2" id="KW-1185">Reference proteome</keyword>
<dbReference type="STRING" id="1349785.GCA_000509405_02262"/>
<sequence length="171" mass="19087">MRKIILLIVFIGMSSANFGQSIFDKLEDMDGVSSVIVNKDAFEILSKFKVENDGNEAVEIFNMIKNLEELKVFKTSKSKVAAEMESMVNASIKKSKMIELMRAKDEGSRVKIYVASGKNKDYVKEVLMYAKGFKKNNEGKKSMDAAVISLTGLIDINKLSEIADTIAKEKK</sequence>
<proteinExistence type="predicted"/>
<reference evidence="1 2" key="1">
    <citation type="submission" date="2016-11" db="EMBL/GenBank/DDBJ databases">
        <authorList>
            <person name="Jaros S."/>
            <person name="Januszkiewicz K."/>
            <person name="Wedrychowicz H."/>
        </authorList>
    </citation>
    <scope>NUCLEOTIDE SEQUENCE [LARGE SCALE GENOMIC DNA]</scope>
    <source>
        <strain evidence="1">NCIMB 2154T</strain>
    </source>
</reference>